<dbReference type="PANTHER" id="PTHR42928:SF5">
    <property type="entry name" value="BLR1237 PROTEIN"/>
    <property type="match status" value="1"/>
</dbReference>
<dbReference type="EMBL" id="QQAV01000016">
    <property type="protein sequence ID" value="RDI17774.1"/>
    <property type="molecule type" value="Genomic_DNA"/>
</dbReference>
<dbReference type="OrthoDB" id="8880715at2"/>
<dbReference type="PANTHER" id="PTHR42928">
    <property type="entry name" value="TRICARBOXYLATE-BINDING PROTEIN"/>
    <property type="match status" value="1"/>
</dbReference>
<dbReference type="Proteomes" id="UP000255265">
    <property type="component" value="Unassembled WGS sequence"/>
</dbReference>
<dbReference type="Gene3D" id="3.40.190.10">
    <property type="entry name" value="Periplasmic binding protein-like II"/>
    <property type="match status" value="1"/>
</dbReference>
<dbReference type="PIRSF" id="PIRSF017082">
    <property type="entry name" value="YflP"/>
    <property type="match status" value="1"/>
</dbReference>
<name>A0A370F3V5_9BURK</name>
<dbReference type="CDD" id="cd07012">
    <property type="entry name" value="PBP2_Bug_TTT"/>
    <property type="match status" value="1"/>
</dbReference>
<evidence type="ECO:0000313" key="2">
    <source>
        <dbReference type="EMBL" id="RDI17774.1"/>
    </source>
</evidence>
<dbReference type="InterPro" id="IPR005064">
    <property type="entry name" value="BUG"/>
</dbReference>
<comment type="caution">
    <text evidence="2">The sequence shown here is derived from an EMBL/GenBank/DDBJ whole genome shotgun (WGS) entry which is preliminary data.</text>
</comment>
<dbReference type="Pfam" id="PF03401">
    <property type="entry name" value="TctC"/>
    <property type="match status" value="1"/>
</dbReference>
<keyword evidence="3" id="KW-1185">Reference proteome</keyword>
<proteinExistence type="inferred from homology"/>
<reference evidence="2 3" key="1">
    <citation type="submission" date="2018-07" db="EMBL/GenBank/DDBJ databases">
        <title>Genomic Encyclopedia of Type Strains, Phase IV (KMG-IV): sequencing the most valuable type-strain genomes for metagenomic binning, comparative biology and taxonomic classification.</title>
        <authorList>
            <person name="Goeker M."/>
        </authorList>
    </citation>
    <scope>NUCLEOTIDE SEQUENCE [LARGE SCALE GENOMIC DNA]</scope>
    <source>
        <strain evidence="2 3">DSM 21352</strain>
    </source>
</reference>
<organism evidence="2 3">
    <name type="scientific">Pseudacidovorax intermedius</name>
    <dbReference type="NCBI Taxonomy" id="433924"/>
    <lineage>
        <taxon>Bacteria</taxon>
        <taxon>Pseudomonadati</taxon>
        <taxon>Pseudomonadota</taxon>
        <taxon>Betaproteobacteria</taxon>
        <taxon>Burkholderiales</taxon>
        <taxon>Comamonadaceae</taxon>
        <taxon>Pseudacidovorax</taxon>
    </lineage>
</organism>
<gene>
    <name evidence="2" type="ORF">DFR41_116101</name>
</gene>
<accession>A0A370F3V5</accession>
<sequence length="323" mass="34305">MSISRRQTLALLGTAPFAAGVHAQSKFPDRPIKLIVPYPPGGQTDAVARLFAQKVEGVLGQPVVVDNRPGANSMIGSEAVARAPADGYTLLFNMTALVTNPLLLPQVNYDPFRDFAPVARCYEITGIWAVPPQGPRTLAEFMQRAREAPKPLSFGTAGHASTSHYFGEIISRAGGFSLNHVPYKGEAPILPDLMSGRLDAGVVSGYSAMQFAGDGRIRVLATTGAQRIPSLPQLPTFQELGIGGLTAESFAGVFAPAKTPPAVVDRLADAFTRAGALPDVRERIAAFGLQPPTPITPTQFAAVMRKAYDEWAAIKSTSAIQLQ</sequence>
<evidence type="ECO:0000256" key="1">
    <source>
        <dbReference type="ARBA" id="ARBA00006987"/>
    </source>
</evidence>
<dbReference type="AlphaFoldDB" id="A0A370F3V5"/>
<dbReference type="RefSeq" id="WP_017757055.1">
    <property type="nucleotide sequence ID" value="NZ_QQAV01000016.1"/>
</dbReference>
<dbReference type="SUPFAM" id="SSF53850">
    <property type="entry name" value="Periplasmic binding protein-like II"/>
    <property type="match status" value="1"/>
</dbReference>
<dbReference type="Gene3D" id="3.40.190.150">
    <property type="entry name" value="Bordetella uptake gene, domain 1"/>
    <property type="match status" value="1"/>
</dbReference>
<evidence type="ECO:0000313" key="3">
    <source>
        <dbReference type="Proteomes" id="UP000255265"/>
    </source>
</evidence>
<keyword evidence="2" id="KW-0675">Receptor</keyword>
<protein>
    <submittedName>
        <fullName evidence="2">Tripartite-type tricarboxylate transporter receptor subunit TctC</fullName>
    </submittedName>
</protein>
<comment type="similarity">
    <text evidence="1">Belongs to the UPF0065 (bug) family.</text>
</comment>
<dbReference type="InterPro" id="IPR042100">
    <property type="entry name" value="Bug_dom1"/>
</dbReference>